<feature type="compositionally biased region" description="Acidic residues" evidence="1">
    <location>
        <begin position="1146"/>
        <end position="1156"/>
    </location>
</feature>
<keyword evidence="4" id="KW-1185">Reference proteome</keyword>
<evidence type="ECO:0000313" key="3">
    <source>
        <dbReference type="EnsemblMetazoa" id="CJA07349.1"/>
    </source>
</evidence>
<organism evidence="3 4">
    <name type="scientific">Caenorhabditis japonica</name>
    <dbReference type="NCBI Taxonomy" id="281687"/>
    <lineage>
        <taxon>Eukaryota</taxon>
        <taxon>Metazoa</taxon>
        <taxon>Ecdysozoa</taxon>
        <taxon>Nematoda</taxon>
        <taxon>Chromadorea</taxon>
        <taxon>Rhabditida</taxon>
        <taxon>Rhabditina</taxon>
        <taxon>Rhabditomorpha</taxon>
        <taxon>Rhabditoidea</taxon>
        <taxon>Rhabditidae</taxon>
        <taxon>Peloderinae</taxon>
        <taxon>Caenorhabditis</taxon>
    </lineage>
</organism>
<proteinExistence type="predicted"/>
<dbReference type="GO" id="GO:0048488">
    <property type="term" value="P:synaptic vesicle endocytosis"/>
    <property type="evidence" value="ECO:0007669"/>
    <property type="project" value="TreeGrafter"/>
</dbReference>
<dbReference type="PANTHER" id="PTHR31640">
    <property type="entry name" value="TRANSMEMBRANE PROTEIN KIAA1109"/>
    <property type="match status" value="1"/>
</dbReference>
<dbReference type="InterPro" id="IPR000477">
    <property type="entry name" value="RT_dom"/>
</dbReference>
<dbReference type="Pfam" id="PF00078">
    <property type="entry name" value="RVT_1"/>
    <property type="match status" value="1"/>
</dbReference>
<evidence type="ECO:0000259" key="2">
    <source>
        <dbReference type="PROSITE" id="PS50878"/>
    </source>
</evidence>
<dbReference type="GO" id="GO:0098793">
    <property type="term" value="C:presynapse"/>
    <property type="evidence" value="ECO:0007669"/>
    <property type="project" value="GOC"/>
</dbReference>
<accession>A0A8R1HQU6</accession>
<feature type="compositionally biased region" description="Low complexity" evidence="1">
    <location>
        <begin position="439"/>
        <end position="450"/>
    </location>
</feature>
<protein>
    <submittedName>
        <fullName evidence="3">Reverse transcriptase domain-containing protein</fullName>
    </submittedName>
</protein>
<reference evidence="4" key="1">
    <citation type="submission" date="2010-08" db="EMBL/GenBank/DDBJ databases">
        <authorList>
            <consortium name="Caenorhabditis japonica Sequencing Consortium"/>
            <person name="Wilson R.K."/>
        </authorList>
    </citation>
    <scope>NUCLEOTIDE SEQUENCE [LARGE SCALE GENOMIC DNA]</scope>
    <source>
        <strain evidence="4">DF5081</strain>
    </source>
</reference>
<dbReference type="PANTHER" id="PTHR31640:SF1">
    <property type="entry name" value="BRIDGE-LIKE LIPID TRANSFER PROTEIN FAMILY MEMBER 1"/>
    <property type="match status" value="1"/>
</dbReference>
<dbReference type="SUPFAM" id="SSF56672">
    <property type="entry name" value="DNA/RNA polymerases"/>
    <property type="match status" value="1"/>
</dbReference>
<feature type="compositionally biased region" description="Low complexity" evidence="1">
    <location>
        <begin position="421"/>
        <end position="431"/>
    </location>
</feature>
<sequence>METQQKRKFFVPGIEKDPKNQPKVLQSIINNCSNVLTSQPHQYYKQPKKKEVSITIRHESVDTESFHSAQSQPTSGLRLLQSPEMTTSYAEFIDVVRVEMPSTDTPPQFGEPGAILEWCQEHPPTTIIYDANSRGVNEVRFQAKSKKGNNVFSVVDKKEEPVEQDLAGNVSKDLGRKRRLAISGVAATSLDIFVTPIGVEATERLITAASHSVSAINPCLLVQMCYRECVLKMHRQPLTESLFADEPHDSEPLPEINVTVDLPRVTVGLFQCGVKKNVAKSNTNDHITANMALFLIDRAYIQSKLMHDGSISEATSLAPEPPNLSSTFYQVNGSAITFQLLQLTNRDAADFGSSGMATVTANNWNQCSISRRMSKLEPRVMLDFNISDTSIILERRPILVFVPGRSVASLTPIGSPPVPVTPVSKTPTPGGNNPPNPTTPTAAASATATASGPIKKKQKLLCEHYLKAAIGSVTTSLVMARPQELTAGDEFPIYEALAPVMVSWLSVLENFIRAFEKMILRFECWKSVATAKVLKLALDSTDEKVVVKVGKNRMRCTRLLSQHQSSCPSCILLKTLFRWFAFSANAPKNMANRLEIRPEFEVEETRKTALMALLSHWQADVGKELKLVSYEDANKFKVTRPDEAAIVALTKSKRGRKKSGVDRRETIVLIDAGKPIEHGARLLGSAHISNPGHRAIKTKNTEKYASKSGIRNFRLFTKILTRRITAKSEDYLEESQAGFRRGRGCADNIQVVAQMWEKCTEFKIPLVAVFLDFTCAFDNVNWTKISQVLNNLQIGRNVIRALNNSNSSAIGELNVLNKKMRFKIKRGVRQGDSSSPLLFALALQAILDELDPAPCEDDKTGIDINGESIHRLEFADDVVLFASSVKEAEDRANRIAMGCPKYGLNINPSKTQILMNKYVTRSDIDILNTRIEISQKVKYLGRTFADDGSLTEEVARRIRAGWAAFNAIRRELLQSPQKTRIRLLTTTVIPAMTYGCETWTSKEADTKRLQRAVSNMFEIAGCDPPDMEKQVLRRKLKWAGHVSRMKYDRWAKIVSEWDPRGSARPRGRPPKRWADDIKDSIKIFIHNEALRGNLGHGRRRIGILEARRAWMETEVEPHKYHKPKSKRGRISPAPLLKKLRKKPDGDDSDLEEELGDFELQGNTSDAPLDPHDESAPEDDDDEPKVNEKMDLYTWMRNAQQESTLRRRKLTGADGVPKEDVNLKGYINPMDIQQKAYYYTIYRWAQLQWTTLDSVENDHWHLDYQVLLREIDVRMMAKSIKSSTDHSRQFITPAQQKVMAVRNAAVNGEMVWKMERDERRKIPLFGQWNISYSGNVEGIRFLIGMATVSLGKELSLVMRVAMDAKNELEMYSNEES</sequence>
<feature type="region of interest" description="Disordered" evidence="1">
    <location>
        <begin position="1116"/>
        <end position="1185"/>
    </location>
</feature>
<feature type="compositionally biased region" description="Basic residues" evidence="1">
    <location>
        <begin position="1119"/>
        <end position="1129"/>
    </location>
</feature>
<feature type="domain" description="Reverse transcriptase" evidence="2">
    <location>
        <begin position="677"/>
        <end position="944"/>
    </location>
</feature>
<dbReference type="CDD" id="cd01650">
    <property type="entry name" value="RT_nLTR_like"/>
    <property type="match status" value="1"/>
</dbReference>
<dbReference type="EnsemblMetazoa" id="CJA07349.1">
    <property type="protein sequence ID" value="CJA07349.1"/>
    <property type="gene ID" value="WBGene00126553"/>
</dbReference>
<feature type="region of interest" description="Disordered" evidence="1">
    <location>
        <begin position="413"/>
        <end position="450"/>
    </location>
</feature>
<dbReference type="Proteomes" id="UP000005237">
    <property type="component" value="Unassembled WGS sequence"/>
</dbReference>
<dbReference type="PROSITE" id="PS50878">
    <property type="entry name" value="RT_POL"/>
    <property type="match status" value="1"/>
</dbReference>
<dbReference type="InterPro" id="IPR043502">
    <property type="entry name" value="DNA/RNA_pol_sf"/>
</dbReference>
<evidence type="ECO:0000256" key="1">
    <source>
        <dbReference type="SAM" id="MobiDB-lite"/>
    </source>
</evidence>
<reference evidence="3" key="2">
    <citation type="submission" date="2022-06" db="UniProtKB">
        <authorList>
            <consortium name="EnsemblMetazoa"/>
        </authorList>
    </citation>
    <scope>IDENTIFICATION</scope>
    <source>
        <strain evidence="3">DF5081</strain>
    </source>
</reference>
<name>A0A8R1HQU6_CAEJA</name>
<evidence type="ECO:0000313" key="4">
    <source>
        <dbReference type="Proteomes" id="UP000005237"/>
    </source>
</evidence>
<dbReference type="InterPro" id="IPR033616">
    <property type="entry name" value="BLTP1"/>
</dbReference>